<evidence type="ECO:0000313" key="1">
    <source>
        <dbReference type="EMBL" id="KAJ4430947.1"/>
    </source>
</evidence>
<organism evidence="1 2">
    <name type="scientific">Periplaneta americana</name>
    <name type="common">American cockroach</name>
    <name type="synonym">Blatta americana</name>
    <dbReference type="NCBI Taxonomy" id="6978"/>
    <lineage>
        <taxon>Eukaryota</taxon>
        <taxon>Metazoa</taxon>
        <taxon>Ecdysozoa</taxon>
        <taxon>Arthropoda</taxon>
        <taxon>Hexapoda</taxon>
        <taxon>Insecta</taxon>
        <taxon>Pterygota</taxon>
        <taxon>Neoptera</taxon>
        <taxon>Polyneoptera</taxon>
        <taxon>Dictyoptera</taxon>
        <taxon>Blattodea</taxon>
        <taxon>Blattoidea</taxon>
        <taxon>Blattidae</taxon>
        <taxon>Blattinae</taxon>
        <taxon>Periplaneta</taxon>
    </lineage>
</organism>
<name>A0ABQ8SA51_PERAM</name>
<comment type="caution">
    <text evidence="1">The sequence shown here is derived from an EMBL/GenBank/DDBJ whole genome shotgun (WGS) entry which is preliminary data.</text>
</comment>
<proteinExistence type="predicted"/>
<keyword evidence="2" id="KW-1185">Reference proteome</keyword>
<protein>
    <submittedName>
        <fullName evidence="1">Uncharacterized protein</fullName>
    </submittedName>
</protein>
<sequence length="184" mass="20384">MAGLCADCNEPPGSLKAKDNALVHKIWKRLAENSIQTAALPVSTLELTVPISRCNSNLPFYVVLSSDPETQLALQKLSELISLSRGKWLVFETPKLSFSEINVPLDSQFVAVQSSVDGVVTLTELFRIQSTMPLQRLQVAIWSENSGLVWKTDGYLKSRQNLHGLMIKAAVISDVRQLQFSMLL</sequence>
<dbReference type="EMBL" id="JAJSOF020000031">
    <property type="protein sequence ID" value="KAJ4430947.1"/>
    <property type="molecule type" value="Genomic_DNA"/>
</dbReference>
<dbReference type="Proteomes" id="UP001148838">
    <property type="component" value="Unassembled WGS sequence"/>
</dbReference>
<evidence type="ECO:0000313" key="2">
    <source>
        <dbReference type="Proteomes" id="UP001148838"/>
    </source>
</evidence>
<accession>A0ABQ8SA51</accession>
<gene>
    <name evidence="1" type="ORF">ANN_19540</name>
</gene>
<reference evidence="1 2" key="1">
    <citation type="journal article" date="2022" name="Allergy">
        <title>Genome assembly and annotation of Periplaneta americana reveal a comprehensive cockroach allergen profile.</title>
        <authorList>
            <person name="Wang L."/>
            <person name="Xiong Q."/>
            <person name="Saelim N."/>
            <person name="Wang L."/>
            <person name="Nong W."/>
            <person name="Wan A.T."/>
            <person name="Shi M."/>
            <person name="Liu X."/>
            <person name="Cao Q."/>
            <person name="Hui J.H.L."/>
            <person name="Sookrung N."/>
            <person name="Leung T.F."/>
            <person name="Tungtrongchitr A."/>
            <person name="Tsui S.K.W."/>
        </authorList>
    </citation>
    <scope>NUCLEOTIDE SEQUENCE [LARGE SCALE GENOMIC DNA]</scope>
    <source>
        <strain evidence="1">PWHHKU_190912</strain>
    </source>
</reference>